<dbReference type="GO" id="GO:0005829">
    <property type="term" value="C:cytosol"/>
    <property type="evidence" value="ECO:0007669"/>
    <property type="project" value="UniProtKB-ARBA"/>
</dbReference>
<dbReference type="KEGG" id="wfu:AXE80_12810"/>
<dbReference type="EMBL" id="CP014224">
    <property type="protein sequence ID" value="ANW97112.1"/>
    <property type="molecule type" value="Genomic_DNA"/>
</dbReference>
<keyword evidence="4" id="KW-1185">Reference proteome</keyword>
<dbReference type="PROSITE" id="PS51857">
    <property type="entry name" value="CSD_2"/>
    <property type="match status" value="1"/>
</dbReference>
<feature type="region of interest" description="Disordered" evidence="1">
    <location>
        <begin position="1"/>
        <end position="37"/>
    </location>
</feature>
<dbReference type="PRINTS" id="PR00050">
    <property type="entry name" value="COLDSHOCK"/>
</dbReference>
<dbReference type="GO" id="GO:0003676">
    <property type="term" value="F:nucleic acid binding"/>
    <property type="evidence" value="ECO:0007669"/>
    <property type="project" value="InterPro"/>
</dbReference>
<evidence type="ECO:0000313" key="4">
    <source>
        <dbReference type="Proteomes" id="UP000092967"/>
    </source>
</evidence>
<feature type="compositionally biased region" description="Basic residues" evidence="1">
    <location>
        <begin position="10"/>
        <end position="22"/>
    </location>
</feature>
<dbReference type="OrthoDB" id="1493235at2"/>
<evidence type="ECO:0000259" key="2">
    <source>
        <dbReference type="PROSITE" id="PS51857"/>
    </source>
</evidence>
<dbReference type="InterPro" id="IPR011129">
    <property type="entry name" value="CSD"/>
</dbReference>
<reference evidence="3 4" key="1">
    <citation type="submission" date="2016-02" db="EMBL/GenBank/DDBJ databases">
        <authorList>
            <person name="Wen L."/>
            <person name="He K."/>
            <person name="Yang H."/>
        </authorList>
    </citation>
    <scope>NUCLEOTIDE SEQUENCE [LARGE SCALE GENOMIC DNA]</scope>
    <source>
        <strain evidence="3 4">CZ1127</strain>
    </source>
</reference>
<proteinExistence type="predicted"/>
<evidence type="ECO:0000313" key="3">
    <source>
        <dbReference type="EMBL" id="ANW97112.1"/>
    </source>
</evidence>
<feature type="domain" description="CSD" evidence="2">
    <location>
        <begin position="82"/>
        <end position="143"/>
    </location>
</feature>
<sequence length="146" mass="16554">MADSFEKKEREKKKAKKRKEKALRKEQLRESGEKTAEFMYMGADGQLTTEKPDPTHVKEEISLSDIHISTPKKEDLEQEDPVKIGIVNHFNSDKGYGFIDQKETGESFFVHVNNIEGVIKEGNKVSFETEKGPKGLVAVKVKLFVA</sequence>
<dbReference type="AlphaFoldDB" id="A0A1B1Y8K6"/>
<dbReference type="SMART" id="SM00357">
    <property type="entry name" value="CSP"/>
    <property type="match status" value="1"/>
</dbReference>
<gene>
    <name evidence="3" type="ORF">AXE80_12810</name>
</gene>
<dbReference type="STRING" id="1790137.AXE80_12810"/>
<evidence type="ECO:0000256" key="1">
    <source>
        <dbReference type="SAM" id="MobiDB-lite"/>
    </source>
</evidence>
<dbReference type="RefSeq" id="WP_068827998.1">
    <property type="nucleotide sequence ID" value="NZ_CP014224.1"/>
</dbReference>
<dbReference type="SUPFAM" id="SSF50249">
    <property type="entry name" value="Nucleic acid-binding proteins"/>
    <property type="match status" value="1"/>
</dbReference>
<dbReference type="Proteomes" id="UP000092967">
    <property type="component" value="Chromosome"/>
</dbReference>
<organism evidence="3 4">
    <name type="scientific">Wenyingzhuangia fucanilytica</name>
    <dbReference type="NCBI Taxonomy" id="1790137"/>
    <lineage>
        <taxon>Bacteria</taxon>
        <taxon>Pseudomonadati</taxon>
        <taxon>Bacteroidota</taxon>
        <taxon>Flavobacteriia</taxon>
        <taxon>Flavobacteriales</taxon>
        <taxon>Flavobacteriaceae</taxon>
        <taxon>Wenyingzhuangia</taxon>
    </lineage>
</organism>
<accession>A0A1B1Y8K6</accession>
<dbReference type="InterPro" id="IPR002059">
    <property type="entry name" value="CSP_DNA-bd"/>
</dbReference>
<name>A0A1B1Y8K6_9FLAO</name>
<feature type="compositionally biased region" description="Basic and acidic residues" evidence="1">
    <location>
        <begin position="23"/>
        <end position="36"/>
    </location>
</feature>
<protein>
    <recommendedName>
        <fullName evidence="2">CSD domain-containing protein</fullName>
    </recommendedName>
</protein>
<dbReference type="Pfam" id="PF00313">
    <property type="entry name" value="CSD"/>
    <property type="match status" value="1"/>
</dbReference>
<dbReference type="Gene3D" id="2.40.50.140">
    <property type="entry name" value="Nucleic acid-binding proteins"/>
    <property type="match status" value="1"/>
</dbReference>
<dbReference type="CDD" id="cd04458">
    <property type="entry name" value="CSP_CDS"/>
    <property type="match status" value="1"/>
</dbReference>
<dbReference type="InterPro" id="IPR012340">
    <property type="entry name" value="NA-bd_OB-fold"/>
</dbReference>